<feature type="binding site" evidence="3 4">
    <location>
        <position position="131"/>
    </location>
    <ligand>
        <name>Zn(2+)</name>
        <dbReference type="ChEBI" id="CHEBI:29105"/>
    </ligand>
</feature>
<keyword evidence="1" id="KW-0808">Transferase</keyword>
<evidence type="ECO:0000259" key="5">
    <source>
        <dbReference type="PROSITE" id="PS50305"/>
    </source>
</evidence>
<evidence type="ECO:0000256" key="1">
    <source>
        <dbReference type="ARBA" id="ARBA00022679"/>
    </source>
</evidence>
<evidence type="ECO:0000256" key="3">
    <source>
        <dbReference type="HAMAP-Rule" id="MF_01121"/>
    </source>
</evidence>
<dbReference type="AlphaFoldDB" id="A0A917UWU5"/>
<proteinExistence type="inferred from homology"/>
<evidence type="ECO:0000313" key="6">
    <source>
        <dbReference type="EMBL" id="GGJ91388.1"/>
    </source>
</evidence>
<reference evidence="6" key="1">
    <citation type="journal article" date="2014" name="Int. J. Syst. Evol. Microbiol.">
        <title>Complete genome sequence of Corynebacterium casei LMG S-19264T (=DSM 44701T), isolated from a smear-ripened cheese.</title>
        <authorList>
            <consortium name="US DOE Joint Genome Institute (JGI-PGF)"/>
            <person name="Walter F."/>
            <person name="Albersmeier A."/>
            <person name="Kalinowski J."/>
            <person name="Ruckert C."/>
        </authorList>
    </citation>
    <scope>NUCLEOTIDE SEQUENCE</scope>
    <source>
        <strain evidence="6">JCM 30078</strain>
    </source>
</reference>
<organism evidence="6 7">
    <name type="scientific">Pseudomonas matsuisoli</name>
    <dbReference type="NCBI Taxonomy" id="1515666"/>
    <lineage>
        <taxon>Bacteria</taxon>
        <taxon>Pseudomonadati</taxon>
        <taxon>Pseudomonadota</taxon>
        <taxon>Gammaproteobacteria</taxon>
        <taxon>Pseudomonadales</taxon>
        <taxon>Pseudomonadaceae</taxon>
        <taxon>Pseudomonas</taxon>
    </lineage>
</organism>
<dbReference type="InterPro" id="IPR029035">
    <property type="entry name" value="DHS-like_NAD/FAD-binding_dom"/>
</dbReference>
<feature type="binding site" evidence="3">
    <location>
        <position position="71"/>
    </location>
    <ligand>
        <name>substrate</name>
    </ligand>
</feature>
<keyword evidence="2 3" id="KW-0520">NAD</keyword>
<dbReference type="PANTHER" id="PTHR11085:SF4">
    <property type="entry name" value="NAD-DEPENDENT PROTEIN DEACYLASE"/>
    <property type="match status" value="1"/>
</dbReference>
<dbReference type="GO" id="GO:0005737">
    <property type="term" value="C:cytoplasm"/>
    <property type="evidence" value="ECO:0007669"/>
    <property type="project" value="UniProtKB-SubCell"/>
</dbReference>
<feature type="binding site" evidence="3 4">
    <location>
        <position position="148"/>
    </location>
    <ligand>
        <name>Zn(2+)</name>
        <dbReference type="ChEBI" id="CHEBI:29105"/>
    </ligand>
</feature>
<comment type="catalytic activity">
    <reaction evidence="3">
        <text>N(6)-succinyl-L-lysyl-[protein] + NAD(+) + H2O = 2''-O-succinyl-ADP-D-ribose + nicotinamide + L-lysyl-[protein]</text>
        <dbReference type="Rhea" id="RHEA:47668"/>
        <dbReference type="Rhea" id="RHEA-COMP:9752"/>
        <dbReference type="Rhea" id="RHEA-COMP:11877"/>
        <dbReference type="ChEBI" id="CHEBI:15377"/>
        <dbReference type="ChEBI" id="CHEBI:17154"/>
        <dbReference type="ChEBI" id="CHEBI:29969"/>
        <dbReference type="ChEBI" id="CHEBI:57540"/>
        <dbReference type="ChEBI" id="CHEBI:87830"/>
        <dbReference type="ChEBI" id="CHEBI:87832"/>
    </reaction>
</comment>
<dbReference type="PANTHER" id="PTHR11085">
    <property type="entry name" value="NAD-DEPENDENT PROTEIN DEACYLASE SIRTUIN-5, MITOCHONDRIAL-RELATED"/>
    <property type="match status" value="1"/>
</dbReference>
<protein>
    <recommendedName>
        <fullName evidence="3">NAD-dependent protein deacylase</fullName>
        <ecNumber evidence="3">2.3.1.286</ecNumber>
    </recommendedName>
    <alternativeName>
        <fullName evidence="3">Regulatory protein SIR2 homolog</fullName>
    </alternativeName>
</protein>
<dbReference type="GO" id="GO:0017136">
    <property type="term" value="F:histone deacetylase activity, NAD-dependent"/>
    <property type="evidence" value="ECO:0007669"/>
    <property type="project" value="TreeGrafter"/>
</dbReference>
<dbReference type="InterPro" id="IPR026591">
    <property type="entry name" value="Sirtuin_cat_small_dom_sf"/>
</dbReference>
<dbReference type="Proteomes" id="UP000635983">
    <property type="component" value="Unassembled WGS sequence"/>
</dbReference>
<dbReference type="InterPro" id="IPR050134">
    <property type="entry name" value="NAD-dep_sirtuin_deacylases"/>
</dbReference>
<keyword evidence="3 4" id="KW-0862">Zinc</keyword>
<evidence type="ECO:0000256" key="4">
    <source>
        <dbReference type="PROSITE-ProRule" id="PRU00236"/>
    </source>
</evidence>
<comment type="caution">
    <text evidence="6">The sequence shown here is derived from an EMBL/GenBank/DDBJ whole genome shotgun (WGS) entry which is preliminary data.</text>
</comment>
<comment type="domain">
    <text evidence="3">2 residues (Tyr-68 and Arg-71) present in a large hydrophobic pocket are probably involved in substrate specificity. They are important for desuccinylation activity, but dispensable for deacetylation activity.</text>
</comment>
<accession>A0A917UWU5</accession>
<feature type="binding site" evidence="3">
    <location>
        <position position="231"/>
    </location>
    <ligand>
        <name>NAD(+)</name>
        <dbReference type="ChEBI" id="CHEBI:57540"/>
    </ligand>
</feature>
<dbReference type="Gene3D" id="3.40.50.1220">
    <property type="entry name" value="TPP-binding domain"/>
    <property type="match status" value="1"/>
</dbReference>
<dbReference type="CDD" id="cd01412">
    <property type="entry name" value="SIRT5_Af1_CobB"/>
    <property type="match status" value="1"/>
</dbReference>
<comment type="caution">
    <text evidence="3">Lacks conserved residue(s) required for the propagation of feature annotation.</text>
</comment>
<dbReference type="Gene3D" id="3.30.1600.10">
    <property type="entry name" value="SIR2/SIRT2 'Small Domain"/>
    <property type="match status" value="1"/>
</dbReference>
<comment type="subcellular location">
    <subcellularLocation>
        <location evidence="3">Cytoplasm</location>
    </subcellularLocation>
</comment>
<dbReference type="RefSeq" id="WP_188982714.1">
    <property type="nucleotide sequence ID" value="NZ_BMPO01000003.1"/>
</dbReference>
<evidence type="ECO:0000256" key="2">
    <source>
        <dbReference type="ARBA" id="ARBA00023027"/>
    </source>
</evidence>
<dbReference type="EC" id="2.3.1.286" evidence="3"/>
<dbReference type="PROSITE" id="PS50305">
    <property type="entry name" value="SIRTUIN"/>
    <property type="match status" value="1"/>
</dbReference>
<feature type="binding site" evidence="3">
    <location>
        <begin position="187"/>
        <end position="189"/>
    </location>
    <ligand>
        <name>NAD(+)</name>
        <dbReference type="ChEBI" id="CHEBI:57540"/>
    </ligand>
</feature>
<feature type="binding site" evidence="3">
    <location>
        <begin position="102"/>
        <end position="105"/>
    </location>
    <ligand>
        <name>NAD(+)</name>
        <dbReference type="ChEBI" id="CHEBI:57540"/>
    </ligand>
</feature>
<dbReference type="GO" id="GO:0036055">
    <property type="term" value="F:protein-succinyllysine desuccinylase activity"/>
    <property type="evidence" value="ECO:0007669"/>
    <property type="project" value="UniProtKB-UniRule"/>
</dbReference>
<dbReference type="GO" id="GO:0036054">
    <property type="term" value="F:protein-malonyllysine demalonylase activity"/>
    <property type="evidence" value="ECO:0007669"/>
    <property type="project" value="InterPro"/>
</dbReference>
<feature type="domain" description="Deacetylase sirtuin-type" evidence="5">
    <location>
        <begin position="1"/>
        <end position="245"/>
    </location>
</feature>
<dbReference type="InterPro" id="IPR027546">
    <property type="entry name" value="Sirtuin_class_III"/>
</dbReference>
<dbReference type="SUPFAM" id="SSF52467">
    <property type="entry name" value="DHS-like NAD/FAD-binding domain"/>
    <property type="match status" value="1"/>
</dbReference>
<dbReference type="GO" id="GO:0070403">
    <property type="term" value="F:NAD+ binding"/>
    <property type="evidence" value="ECO:0007669"/>
    <property type="project" value="UniProtKB-UniRule"/>
</dbReference>
<comment type="similarity">
    <text evidence="3">Belongs to the sirtuin family. Class III subfamily.</text>
</comment>
<keyword evidence="3" id="KW-0963">Cytoplasm</keyword>
<dbReference type="InterPro" id="IPR026590">
    <property type="entry name" value="Ssirtuin_cat_dom"/>
</dbReference>
<comment type="cofactor">
    <cofactor evidence="3">
        <name>Zn(2+)</name>
        <dbReference type="ChEBI" id="CHEBI:29105"/>
    </cofactor>
    <text evidence="3">Binds 1 zinc ion per subunit.</text>
</comment>
<keyword evidence="3 4" id="KW-0479">Metal-binding</keyword>
<dbReference type="HAMAP" id="MF_01121">
    <property type="entry name" value="Sirtuin_ClassIII"/>
    <property type="match status" value="1"/>
</dbReference>
<dbReference type="NCBIfam" id="NF001753">
    <property type="entry name" value="PRK00481.1-3"/>
    <property type="match status" value="1"/>
</dbReference>
<feature type="active site" description="Proton acceptor" evidence="3 4">
    <location>
        <position position="120"/>
    </location>
</feature>
<reference evidence="6" key="2">
    <citation type="submission" date="2020-09" db="EMBL/GenBank/DDBJ databases">
        <authorList>
            <person name="Sun Q."/>
            <person name="Ohkuma M."/>
        </authorList>
    </citation>
    <scope>NUCLEOTIDE SEQUENCE</scope>
    <source>
        <strain evidence="6">JCM 30078</strain>
    </source>
</reference>
<feature type="binding site" evidence="3">
    <location>
        <begin position="213"/>
        <end position="215"/>
    </location>
    <ligand>
        <name>NAD(+)</name>
        <dbReference type="ChEBI" id="CHEBI:57540"/>
    </ligand>
</feature>
<dbReference type="InterPro" id="IPR003000">
    <property type="entry name" value="Sirtuin"/>
</dbReference>
<gene>
    <name evidence="3 6" type="primary">cobB</name>
    <name evidence="6" type="ORF">GCM10009304_16450</name>
</gene>
<name>A0A917UWU5_9PSED</name>
<feature type="binding site" evidence="3 4">
    <location>
        <position position="128"/>
    </location>
    <ligand>
        <name>Zn(2+)</name>
        <dbReference type="ChEBI" id="CHEBI:29105"/>
    </ligand>
</feature>
<dbReference type="GO" id="GO:0008270">
    <property type="term" value="F:zinc ion binding"/>
    <property type="evidence" value="ECO:0007669"/>
    <property type="project" value="UniProtKB-UniRule"/>
</dbReference>
<keyword evidence="7" id="KW-1185">Reference proteome</keyword>
<dbReference type="Pfam" id="PF02146">
    <property type="entry name" value="SIR2"/>
    <property type="match status" value="1"/>
</dbReference>
<evidence type="ECO:0000313" key="7">
    <source>
        <dbReference type="Proteomes" id="UP000635983"/>
    </source>
</evidence>
<comment type="function">
    <text evidence="3">NAD-dependent lysine deacetylase and desuccinylase that specifically removes acetyl and succinyl groups on target proteins. Modulates the activities of several proteins which are inactive in their acylated form.</text>
</comment>
<dbReference type="EMBL" id="BMPO01000003">
    <property type="protein sequence ID" value="GGJ91388.1"/>
    <property type="molecule type" value="Genomic_DNA"/>
</dbReference>
<comment type="catalytic activity">
    <reaction evidence="3">
        <text>N(6)-acetyl-L-lysyl-[protein] + NAD(+) + H2O = 2''-O-acetyl-ADP-D-ribose + nicotinamide + L-lysyl-[protein]</text>
        <dbReference type="Rhea" id="RHEA:43636"/>
        <dbReference type="Rhea" id="RHEA-COMP:9752"/>
        <dbReference type="Rhea" id="RHEA-COMP:10731"/>
        <dbReference type="ChEBI" id="CHEBI:15377"/>
        <dbReference type="ChEBI" id="CHEBI:17154"/>
        <dbReference type="ChEBI" id="CHEBI:29969"/>
        <dbReference type="ChEBI" id="CHEBI:57540"/>
        <dbReference type="ChEBI" id="CHEBI:61930"/>
        <dbReference type="ChEBI" id="CHEBI:83767"/>
        <dbReference type="EC" id="2.3.1.286"/>
    </reaction>
</comment>
<sequence>MKDDLDTALAHLTAARNVVVLTGAGVSAESGIPTFREALTGLWARYRPEELASPEAFQENPQRVWDWYAWRRQLCLDVAPNAAHHAITALQDLVPELVLISQNVDGLHQRAGSANVLELHGSIHRIRCFACDRPGGDWPDPVGEVPVCRCGGLMRPTIVWFGELLPADVLAQAEQAALGADVMLSVGTSSLVYPAADLPYTAKRQGAFLIEVNPQPTPLSPIADVCLQGLAGTWLPRIVEALSARREA</sequence>
<feature type="binding site" evidence="3">
    <location>
        <position position="68"/>
    </location>
    <ligand>
        <name>substrate</name>
    </ligand>
</feature>
<feature type="binding site" evidence="3 4">
    <location>
        <position position="150"/>
    </location>
    <ligand>
        <name>Zn(2+)</name>
        <dbReference type="ChEBI" id="CHEBI:29105"/>
    </ligand>
</feature>